<dbReference type="RefSeq" id="XP_011206090.2">
    <property type="nucleotide sequence ID" value="XM_011207788.4"/>
</dbReference>
<name>A0A034WEV4_BACDO</name>
<evidence type="ECO:0000256" key="1">
    <source>
        <dbReference type="SAM" id="MobiDB-lite"/>
    </source>
</evidence>
<protein>
    <submittedName>
        <fullName evidence="2">Uncharacterized protein</fullName>
    </submittedName>
</protein>
<proteinExistence type="predicted"/>
<dbReference type="GeneID" id="105228119"/>
<evidence type="ECO:0000313" key="2">
    <source>
        <dbReference type="EMBL" id="JAC52303.1"/>
    </source>
</evidence>
<dbReference type="EMBL" id="GAKP01006649">
    <property type="protein sequence ID" value="JAC52303.1"/>
    <property type="molecule type" value="Transcribed_RNA"/>
</dbReference>
<feature type="region of interest" description="Disordered" evidence="1">
    <location>
        <begin position="450"/>
        <end position="499"/>
    </location>
</feature>
<reference evidence="2" key="1">
    <citation type="journal article" date="2014" name="BMC Genomics">
        <title>Characterizing the developmental transcriptome of the oriental fruit fly, Bactrocera dorsalis (Diptera: Tephritidae) through comparative genomic analysis with Drosophila melanogaster utilizing modENCODE datasets.</title>
        <authorList>
            <person name="Geib S.M."/>
            <person name="Calla B."/>
            <person name="Hall B."/>
            <person name="Hou S."/>
            <person name="Manoukis N.C."/>
        </authorList>
    </citation>
    <scope>NUCLEOTIDE SEQUENCE</scope>
    <source>
        <strain evidence="2">Punador</strain>
    </source>
</reference>
<feature type="region of interest" description="Disordered" evidence="1">
    <location>
        <begin position="353"/>
        <end position="384"/>
    </location>
</feature>
<accession>A0A034WEV4</accession>
<sequence length="499" mass="56831">MVNFFNNCKCFRIIWVTTLDNKQLRYILYLFCLLSCRGTANGKEATLQRRFMWKQMHLDNLVGNMATRPYSIKHMTSDLAPNGHSVLTNKLLDYLPLETTRVKYIIHNPTTKKPMKIIKIRPSKKIVKIITKPTITTDSKTVNSYKSTMPAYLNSDQMEKMEKEQELIAEGQLSVKSGDVYQQNFLSENEKYSLQASREMTDEPNSWLPVFETSEVGSTYSPLKPNTLSPLHTSFMAESLPKPEKQISHQSLLSVGEQDQHNDHDYQNQNIQSNGYEVTEHIAEESIAIPLMQGSHISLRTTPSKFSLIQPTITAYRDKFTSTITPSTLTEEPPNYPANFLRRFQERLQTTTILPPGLPTRSKQRKNSEELNGDWTPSNISNPRDAFKLRGRFHSLPSRVKSEKWPPEVATSTSQFTSDKLPTFGNYGEMRHSVLISTTTNPILATEIKEQVTSPPTGKSRKAQPSAAVKARQSVELPRLQSNREHNRGSIKFGDKIFT</sequence>
<dbReference type="AlphaFoldDB" id="A0A034WEV4"/>
<dbReference type="OrthoDB" id="8029436at2759"/>
<dbReference type="KEGG" id="bdr:105228119"/>
<feature type="compositionally biased region" description="Basic and acidic residues" evidence="1">
    <location>
        <begin position="482"/>
        <end position="499"/>
    </location>
</feature>
<organism evidence="2">
    <name type="scientific">Bactrocera dorsalis</name>
    <name type="common">Oriental fruit fly</name>
    <name type="synonym">Dacus dorsalis</name>
    <dbReference type="NCBI Taxonomy" id="27457"/>
    <lineage>
        <taxon>Eukaryota</taxon>
        <taxon>Metazoa</taxon>
        <taxon>Ecdysozoa</taxon>
        <taxon>Arthropoda</taxon>
        <taxon>Hexapoda</taxon>
        <taxon>Insecta</taxon>
        <taxon>Pterygota</taxon>
        <taxon>Neoptera</taxon>
        <taxon>Endopterygota</taxon>
        <taxon>Diptera</taxon>
        <taxon>Brachycera</taxon>
        <taxon>Muscomorpha</taxon>
        <taxon>Tephritoidea</taxon>
        <taxon>Tephritidae</taxon>
        <taxon>Bactrocera</taxon>
        <taxon>Bactrocera</taxon>
    </lineage>
</organism>